<dbReference type="Pfam" id="PF20635">
    <property type="entry name" value="SMN_YG-box"/>
    <property type="match status" value="1"/>
</dbReference>
<dbReference type="GO" id="GO:0005634">
    <property type="term" value="C:nucleus"/>
    <property type="evidence" value="ECO:0007669"/>
    <property type="project" value="UniProtKB-SubCell"/>
</dbReference>
<evidence type="ECO:0000313" key="8">
    <source>
        <dbReference type="EMBL" id="KFM66995.1"/>
    </source>
</evidence>
<evidence type="ECO:0000256" key="2">
    <source>
        <dbReference type="ARBA" id="ARBA00005371"/>
    </source>
</evidence>
<evidence type="ECO:0000313" key="9">
    <source>
        <dbReference type="Proteomes" id="UP000054359"/>
    </source>
</evidence>
<dbReference type="EMBL" id="KK116165">
    <property type="protein sequence ID" value="KFM66995.1"/>
    <property type="molecule type" value="Genomic_DNA"/>
</dbReference>
<feature type="non-terminal residue" evidence="8">
    <location>
        <position position="373"/>
    </location>
</feature>
<dbReference type="AlphaFoldDB" id="A0A087TPF6"/>
<dbReference type="PANTHER" id="PTHR39267:SF1">
    <property type="entry name" value="SURVIVAL MOTOR NEURON PROTEIN"/>
    <property type="match status" value="1"/>
</dbReference>
<comment type="subcellular location">
    <subcellularLocation>
        <location evidence="1">Nucleus</location>
    </subcellularLocation>
</comment>
<dbReference type="Proteomes" id="UP000054359">
    <property type="component" value="Unassembled WGS sequence"/>
</dbReference>
<feature type="domain" description="Tudor" evidence="7">
    <location>
        <begin position="72"/>
        <end position="130"/>
    </location>
</feature>
<dbReference type="InterPro" id="IPR002999">
    <property type="entry name" value="Tudor"/>
</dbReference>
<dbReference type="InterPro" id="IPR040424">
    <property type="entry name" value="Smn1"/>
</dbReference>
<dbReference type="InterPro" id="IPR047313">
    <property type="entry name" value="SMN_C"/>
</dbReference>
<dbReference type="SUPFAM" id="SSF63748">
    <property type="entry name" value="Tudor/PWWP/MBT"/>
    <property type="match status" value="1"/>
</dbReference>
<evidence type="ECO:0000256" key="6">
    <source>
        <dbReference type="SAM" id="MobiDB-lite"/>
    </source>
</evidence>
<dbReference type="GO" id="GO:0008380">
    <property type="term" value="P:RNA splicing"/>
    <property type="evidence" value="ECO:0007669"/>
    <property type="project" value="UniProtKB-KW"/>
</dbReference>
<proteinExistence type="inferred from homology"/>
<dbReference type="GO" id="GO:0006397">
    <property type="term" value="P:mRNA processing"/>
    <property type="evidence" value="ECO:0007669"/>
    <property type="project" value="UniProtKB-KW"/>
</dbReference>
<comment type="similarity">
    <text evidence="2">Belongs to the SMN family.</text>
</comment>
<dbReference type="PANTHER" id="PTHR39267">
    <property type="entry name" value="SURVIVAL MOTOR NEURON-LIKE PROTEIN 1"/>
    <property type="match status" value="1"/>
</dbReference>
<feature type="region of interest" description="Disordered" evidence="6">
    <location>
        <begin position="161"/>
        <end position="204"/>
    </location>
</feature>
<evidence type="ECO:0000256" key="3">
    <source>
        <dbReference type="ARBA" id="ARBA00022664"/>
    </source>
</evidence>
<dbReference type="CDD" id="cd22852">
    <property type="entry name" value="SMN_C"/>
    <property type="match status" value="3"/>
</dbReference>
<dbReference type="OrthoDB" id="197400at2759"/>
<feature type="region of interest" description="Disordered" evidence="6">
    <location>
        <begin position="34"/>
        <end position="70"/>
    </location>
</feature>
<keyword evidence="3" id="KW-0507">mRNA processing</keyword>
<dbReference type="OMA" id="MSMLTAW"/>
<evidence type="ECO:0000256" key="5">
    <source>
        <dbReference type="ARBA" id="ARBA00023242"/>
    </source>
</evidence>
<sequence length="373" mass="41262">MSARKIEDLHALDWDDRELIETYDRCMKYKAEADARKKAGVDNSSVDGSFSKAKGKKQKREREDGKGTSSKKWGIGDYCRAIYPEDNLRYEAEVVQISGEKCTVCFLGYEDEVEVNINSLVSSHGKRSRNKQIKKAKKYFSGVVSSVDETGSEVVTVDESEIATPQAPQSSRRRHVAETITVDDSESETPRAPQSSRRKHDGETFCEHSPCTHVDYRRTSAFPTAPAVPPIPPMPMAVSSMPQIPPMPVGSDLFGNSALSAAMTAWYMAGYYTGFFEGQKQSQCVHRCGHNTVLNQPPTPPMPTNPDAVSAPVLIAWYMAGYYMGFYQGQNESCGHRCGHKYTCSRSNIAGNSSLSSAVTGWYMAGYYTGLQE</sequence>
<keyword evidence="5" id="KW-0539">Nucleus</keyword>
<dbReference type="STRING" id="407821.A0A087TPF6"/>
<evidence type="ECO:0000256" key="4">
    <source>
        <dbReference type="ARBA" id="ARBA00023187"/>
    </source>
</evidence>
<dbReference type="SMART" id="SM00333">
    <property type="entry name" value="TUDOR"/>
    <property type="match status" value="1"/>
</dbReference>
<evidence type="ECO:0000259" key="7">
    <source>
        <dbReference type="PROSITE" id="PS50304"/>
    </source>
</evidence>
<reference evidence="8 9" key="1">
    <citation type="submission" date="2013-11" db="EMBL/GenBank/DDBJ databases">
        <title>Genome sequencing of Stegodyphus mimosarum.</title>
        <authorList>
            <person name="Bechsgaard J."/>
        </authorList>
    </citation>
    <scope>NUCLEOTIDE SEQUENCE [LARGE SCALE GENOMIC DNA]</scope>
</reference>
<protein>
    <submittedName>
        <fullName evidence="8">Survival motor neuron protein</fullName>
    </submittedName>
</protein>
<accession>A0A087TPF6</accession>
<dbReference type="PROSITE" id="PS50304">
    <property type="entry name" value="TUDOR"/>
    <property type="match status" value="1"/>
</dbReference>
<keyword evidence="9" id="KW-1185">Reference proteome</keyword>
<dbReference type="Gene3D" id="2.30.30.140">
    <property type="match status" value="1"/>
</dbReference>
<organism evidence="8 9">
    <name type="scientific">Stegodyphus mimosarum</name>
    <name type="common">African social velvet spider</name>
    <dbReference type="NCBI Taxonomy" id="407821"/>
    <lineage>
        <taxon>Eukaryota</taxon>
        <taxon>Metazoa</taxon>
        <taxon>Ecdysozoa</taxon>
        <taxon>Arthropoda</taxon>
        <taxon>Chelicerata</taxon>
        <taxon>Arachnida</taxon>
        <taxon>Araneae</taxon>
        <taxon>Araneomorphae</taxon>
        <taxon>Entelegynae</taxon>
        <taxon>Eresoidea</taxon>
        <taxon>Eresidae</taxon>
        <taxon>Stegodyphus</taxon>
    </lineage>
</organism>
<evidence type="ECO:0000256" key="1">
    <source>
        <dbReference type="ARBA" id="ARBA00004123"/>
    </source>
</evidence>
<gene>
    <name evidence="8" type="ORF">X975_14849</name>
</gene>
<keyword evidence="4" id="KW-0508">mRNA splicing</keyword>
<name>A0A087TPF6_STEMI</name>